<evidence type="ECO:0000313" key="7">
    <source>
        <dbReference type="Proteomes" id="UP000472263"/>
    </source>
</evidence>
<sequence length="431" mass="49313">MDNFIINFDLFGGLTFDEWLKEEDRTEQKMEKYKPVTNEELDQLEKSRNEASTARSTSWAVKCFQDYLSNTGQRVDFSTVSREDMNKVLREFYGAVRNSQGQHYAIGSYIGLRAGINRYMNNPPLSRAWCVMQDTEFTSSNNVLSGLIKTLRRAGHDKSQQHPAITEEDITILRNSAAKNPKTPQGLVNKVWFDIQLHFGRRGKEGLRRLTPQSFVIKRDAAAKYVSLAFNEETKNHKSHQERDRQSRRGAMFEELGSEFCPVSSFEKYLSKLLKEAKAFYLHPRRAAKFEDEVWYSLEPMGVNHLGSMLSRICKEAGTSVIYTNHCIRSTTIQKLADAGLEAREIMSVSGHKSESSLHSYWAPSLTSRKRWSSVLCQNVQPLEERSSNNSAPPAKRQTPGMGFMDSYFSNCSFNGSIQFNFYSKESDMPQ</sequence>
<dbReference type="AlphaFoldDB" id="A0A667Y0H7"/>
<organism evidence="6 7">
    <name type="scientific">Myripristis murdjan</name>
    <name type="common">pinecone soldierfish</name>
    <dbReference type="NCBI Taxonomy" id="586833"/>
    <lineage>
        <taxon>Eukaryota</taxon>
        <taxon>Metazoa</taxon>
        <taxon>Chordata</taxon>
        <taxon>Craniata</taxon>
        <taxon>Vertebrata</taxon>
        <taxon>Euteleostomi</taxon>
        <taxon>Actinopterygii</taxon>
        <taxon>Neopterygii</taxon>
        <taxon>Teleostei</taxon>
        <taxon>Neoteleostei</taxon>
        <taxon>Acanthomorphata</taxon>
        <taxon>Holocentriformes</taxon>
        <taxon>Holocentridae</taxon>
        <taxon>Myripristis</taxon>
    </lineage>
</organism>
<dbReference type="PANTHER" id="PTHR21446">
    <property type="entry name" value="DUF3504 DOMAIN-CONTAINING PROTEIN"/>
    <property type="match status" value="1"/>
</dbReference>
<dbReference type="InterPro" id="IPR011010">
    <property type="entry name" value="DNA_brk_join_enz"/>
</dbReference>
<dbReference type="GeneTree" id="ENSGT00510000049120"/>
<dbReference type="GO" id="GO:0003677">
    <property type="term" value="F:DNA binding"/>
    <property type="evidence" value="ECO:0007669"/>
    <property type="project" value="InterPro"/>
</dbReference>
<reference evidence="6" key="2">
    <citation type="submission" date="2025-08" db="UniProtKB">
        <authorList>
            <consortium name="Ensembl"/>
        </authorList>
    </citation>
    <scope>IDENTIFICATION</scope>
</reference>
<dbReference type="Ensembl" id="ENSMMDT00005015463.1">
    <property type="protein sequence ID" value="ENSMMDP00005015056.1"/>
    <property type="gene ID" value="ENSMMDG00005007712.1"/>
</dbReference>
<reference evidence="6" key="3">
    <citation type="submission" date="2025-09" db="UniProtKB">
        <authorList>
            <consortium name="Ensembl"/>
        </authorList>
    </citation>
    <scope>IDENTIFICATION</scope>
</reference>
<evidence type="ECO:0000313" key="6">
    <source>
        <dbReference type="Ensembl" id="ENSMMDP00005015056.1"/>
    </source>
</evidence>
<feature type="domain" description="ZMYM2-like/QRICH1 C-terminal" evidence="5">
    <location>
        <begin position="182"/>
        <end position="314"/>
    </location>
</feature>
<accession>A0A667Y0H7</accession>
<dbReference type="GO" id="GO:0015074">
    <property type="term" value="P:DNA integration"/>
    <property type="evidence" value="ECO:0007669"/>
    <property type="project" value="InterPro"/>
</dbReference>
<dbReference type="InterPro" id="IPR013762">
    <property type="entry name" value="Integrase-like_cat_sf"/>
</dbReference>
<keyword evidence="3" id="KW-0832">Ubl conjugation</keyword>
<dbReference type="InParanoid" id="A0A667Y0H7"/>
<reference evidence="6" key="1">
    <citation type="submission" date="2019-06" db="EMBL/GenBank/DDBJ databases">
        <authorList>
            <consortium name="Wellcome Sanger Institute Data Sharing"/>
        </authorList>
    </citation>
    <scope>NUCLEOTIDE SEQUENCE [LARGE SCALE GENOMIC DNA]</scope>
</reference>
<keyword evidence="4" id="KW-0233">DNA recombination</keyword>
<dbReference type="InterPro" id="IPR052787">
    <property type="entry name" value="MAVS"/>
</dbReference>
<dbReference type="Gene3D" id="1.10.443.10">
    <property type="entry name" value="Intergrase catalytic core"/>
    <property type="match status" value="1"/>
</dbReference>
<dbReference type="GO" id="GO:0006310">
    <property type="term" value="P:DNA recombination"/>
    <property type="evidence" value="ECO:0007669"/>
    <property type="project" value="UniProtKB-KW"/>
</dbReference>
<dbReference type="SUPFAM" id="SSF56349">
    <property type="entry name" value="DNA breaking-rejoining enzymes"/>
    <property type="match status" value="1"/>
</dbReference>
<evidence type="ECO:0000256" key="1">
    <source>
        <dbReference type="ARBA" id="ARBA00022499"/>
    </source>
</evidence>
<protein>
    <recommendedName>
        <fullName evidence="5">ZMYM2-like/QRICH1 C-terminal domain-containing protein</fullName>
    </recommendedName>
</protein>
<keyword evidence="2" id="KW-0597">Phosphoprotein</keyword>
<proteinExistence type="predicted"/>
<name>A0A667Y0H7_9TELE</name>
<dbReference type="InterPro" id="IPR021893">
    <property type="entry name" value="ZMYM2-like_C"/>
</dbReference>
<keyword evidence="1" id="KW-1017">Isopeptide bond</keyword>
<evidence type="ECO:0000259" key="5">
    <source>
        <dbReference type="Pfam" id="PF12012"/>
    </source>
</evidence>
<keyword evidence="7" id="KW-1185">Reference proteome</keyword>
<evidence type="ECO:0000256" key="4">
    <source>
        <dbReference type="ARBA" id="ARBA00023172"/>
    </source>
</evidence>
<dbReference type="Proteomes" id="UP000472263">
    <property type="component" value="Chromosome 4"/>
</dbReference>
<evidence type="ECO:0000256" key="2">
    <source>
        <dbReference type="ARBA" id="ARBA00022553"/>
    </source>
</evidence>
<evidence type="ECO:0000256" key="3">
    <source>
        <dbReference type="ARBA" id="ARBA00022843"/>
    </source>
</evidence>
<dbReference type="Pfam" id="PF12012">
    <property type="entry name" value="DUF3504"/>
    <property type="match status" value="1"/>
</dbReference>
<dbReference type="PANTHER" id="PTHR21446:SF12">
    <property type="entry name" value="POTASSIUM CHANNEL TETRAMERIZATION DOMAIN CONTAINING 1"/>
    <property type="match status" value="1"/>
</dbReference>